<dbReference type="AlphaFoldDB" id="A0AAU9D5N1"/>
<dbReference type="KEGG" id="xap:XA3_12540"/>
<dbReference type="GO" id="GO:0009088">
    <property type="term" value="P:threonine biosynthetic process"/>
    <property type="evidence" value="ECO:0007669"/>
    <property type="project" value="UniProtKB-UniRule"/>
</dbReference>
<dbReference type="PROSITE" id="PS00627">
    <property type="entry name" value="GHMP_KINASES_ATP"/>
    <property type="match status" value="1"/>
</dbReference>
<dbReference type="PANTHER" id="PTHR20861">
    <property type="entry name" value="HOMOSERINE/4-DIPHOSPHOCYTIDYL-2-C-METHYL-D-ERYTHRITOL KINASE"/>
    <property type="match status" value="1"/>
</dbReference>
<evidence type="ECO:0000256" key="13">
    <source>
        <dbReference type="HAMAP-Rule" id="MF_00384"/>
    </source>
</evidence>
<evidence type="ECO:0000259" key="15">
    <source>
        <dbReference type="Pfam" id="PF08544"/>
    </source>
</evidence>
<comment type="catalytic activity">
    <reaction evidence="11 13">
        <text>L-homoserine + ATP = O-phospho-L-homoserine + ADP + H(+)</text>
        <dbReference type="Rhea" id="RHEA:13985"/>
        <dbReference type="ChEBI" id="CHEBI:15378"/>
        <dbReference type="ChEBI" id="CHEBI:30616"/>
        <dbReference type="ChEBI" id="CHEBI:57476"/>
        <dbReference type="ChEBI" id="CHEBI:57590"/>
        <dbReference type="ChEBI" id="CHEBI:456216"/>
        <dbReference type="EC" id="2.7.1.39"/>
    </reaction>
</comment>
<dbReference type="SUPFAM" id="SSF55060">
    <property type="entry name" value="GHMP Kinase, C-terminal domain"/>
    <property type="match status" value="1"/>
</dbReference>
<dbReference type="InterPro" id="IPR000870">
    <property type="entry name" value="Homoserine_kinase"/>
</dbReference>
<evidence type="ECO:0000256" key="2">
    <source>
        <dbReference type="ARBA" id="ARBA00007370"/>
    </source>
</evidence>
<evidence type="ECO:0000313" key="17">
    <source>
        <dbReference type="Proteomes" id="UP001321861"/>
    </source>
</evidence>
<feature type="binding site" evidence="13">
    <location>
        <begin position="80"/>
        <end position="90"/>
    </location>
    <ligand>
        <name>ATP</name>
        <dbReference type="ChEBI" id="CHEBI:30616"/>
    </ligand>
</feature>
<evidence type="ECO:0000259" key="14">
    <source>
        <dbReference type="Pfam" id="PF00288"/>
    </source>
</evidence>
<dbReference type="HAMAP" id="MF_00384">
    <property type="entry name" value="Homoser_kinase"/>
    <property type="match status" value="1"/>
</dbReference>
<dbReference type="NCBIfam" id="TIGR00191">
    <property type="entry name" value="thrB"/>
    <property type="match status" value="1"/>
</dbReference>
<dbReference type="Gene3D" id="3.30.70.890">
    <property type="entry name" value="GHMP kinase, C-terminal domain"/>
    <property type="match status" value="1"/>
</dbReference>
<dbReference type="Pfam" id="PF00288">
    <property type="entry name" value="GHMP_kinases_N"/>
    <property type="match status" value="1"/>
</dbReference>
<comment type="similarity">
    <text evidence="2 13">Belongs to the GHMP kinase family. Homoserine kinase subfamily.</text>
</comment>
<dbReference type="InterPro" id="IPR006204">
    <property type="entry name" value="GHMP_kinase_N_dom"/>
</dbReference>
<name>A0AAU9D5N1_9LACO</name>
<evidence type="ECO:0000256" key="10">
    <source>
        <dbReference type="ARBA" id="ARBA00022840"/>
    </source>
</evidence>
<evidence type="ECO:0000256" key="9">
    <source>
        <dbReference type="ARBA" id="ARBA00022777"/>
    </source>
</evidence>
<gene>
    <name evidence="13 16" type="primary">thrB</name>
    <name evidence="16" type="ORF">XA3_12540</name>
</gene>
<keyword evidence="17" id="KW-1185">Reference proteome</keyword>
<evidence type="ECO:0000256" key="11">
    <source>
        <dbReference type="ARBA" id="ARBA00049375"/>
    </source>
</evidence>
<proteinExistence type="inferred from homology"/>
<dbReference type="InterPro" id="IPR014721">
    <property type="entry name" value="Ribsml_uS5_D2-typ_fold_subgr"/>
</dbReference>
<evidence type="ECO:0000256" key="5">
    <source>
        <dbReference type="ARBA" id="ARBA00022605"/>
    </source>
</evidence>
<accession>A0AAU9D5N1</accession>
<keyword evidence="5 13" id="KW-0028">Amino-acid biosynthesis</keyword>
<comment type="function">
    <text evidence="12 13">Catalyzes the ATP-dependent phosphorylation of L-homoserine to L-homoserine phosphate.</text>
</comment>
<evidence type="ECO:0000313" key="16">
    <source>
        <dbReference type="EMBL" id="BDR58813.1"/>
    </source>
</evidence>
<dbReference type="PRINTS" id="PR00958">
    <property type="entry name" value="HOMSERKINASE"/>
</dbReference>
<keyword evidence="10 13" id="KW-0067">ATP-binding</keyword>
<dbReference type="InterPro" id="IPR006203">
    <property type="entry name" value="GHMP_knse_ATP-bd_CS"/>
</dbReference>
<keyword evidence="9 13" id="KW-0418">Kinase</keyword>
<dbReference type="EMBL" id="AP026802">
    <property type="protein sequence ID" value="BDR58813.1"/>
    <property type="molecule type" value="Genomic_DNA"/>
</dbReference>
<evidence type="ECO:0000256" key="1">
    <source>
        <dbReference type="ARBA" id="ARBA00005015"/>
    </source>
</evidence>
<dbReference type="PIRSF" id="PIRSF000676">
    <property type="entry name" value="Homoser_kin"/>
    <property type="match status" value="1"/>
</dbReference>
<dbReference type="Gene3D" id="3.30.230.10">
    <property type="match status" value="1"/>
</dbReference>
<comment type="subcellular location">
    <subcellularLocation>
        <location evidence="13">Cytoplasm</location>
    </subcellularLocation>
</comment>
<dbReference type="Pfam" id="PF08544">
    <property type="entry name" value="GHMP_kinases_C"/>
    <property type="match status" value="1"/>
</dbReference>
<evidence type="ECO:0000256" key="6">
    <source>
        <dbReference type="ARBA" id="ARBA00022679"/>
    </source>
</evidence>
<dbReference type="InterPro" id="IPR013750">
    <property type="entry name" value="GHMP_kinase_C_dom"/>
</dbReference>
<evidence type="ECO:0000256" key="12">
    <source>
        <dbReference type="ARBA" id="ARBA00049954"/>
    </source>
</evidence>
<organism evidence="16 17">
    <name type="scientific">Xylocopilactobacillus apicola</name>
    <dbReference type="NCBI Taxonomy" id="2932184"/>
    <lineage>
        <taxon>Bacteria</taxon>
        <taxon>Bacillati</taxon>
        <taxon>Bacillota</taxon>
        <taxon>Bacilli</taxon>
        <taxon>Lactobacillales</taxon>
        <taxon>Lactobacillaceae</taxon>
        <taxon>Xylocopilactobacillus</taxon>
    </lineage>
</organism>
<dbReference type="PANTHER" id="PTHR20861:SF1">
    <property type="entry name" value="HOMOSERINE KINASE"/>
    <property type="match status" value="1"/>
</dbReference>
<evidence type="ECO:0000256" key="3">
    <source>
        <dbReference type="ARBA" id="ARBA00012078"/>
    </source>
</evidence>
<feature type="domain" description="GHMP kinase N-terminal" evidence="14">
    <location>
        <begin position="55"/>
        <end position="133"/>
    </location>
</feature>
<keyword evidence="8 13" id="KW-0547">Nucleotide-binding</keyword>
<dbReference type="GO" id="GO:0005737">
    <property type="term" value="C:cytoplasm"/>
    <property type="evidence" value="ECO:0007669"/>
    <property type="project" value="UniProtKB-SubCell"/>
</dbReference>
<feature type="domain" description="GHMP kinase C-terminal" evidence="15">
    <location>
        <begin position="196"/>
        <end position="254"/>
    </location>
</feature>
<dbReference type="InterPro" id="IPR036554">
    <property type="entry name" value="GHMP_kinase_C_sf"/>
</dbReference>
<dbReference type="GO" id="GO:0004413">
    <property type="term" value="F:homoserine kinase activity"/>
    <property type="evidence" value="ECO:0007669"/>
    <property type="project" value="UniProtKB-UniRule"/>
</dbReference>
<dbReference type="SUPFAM" id="SSF54211">
    <property type="entry name" value="Ribosomal protein S5 domain 2-like"/>
    <property type="match status" value="1"/>
</dbReference>
<dbReference type="GO" id="GO:0005524">
    <property type="term" value="F:ATP binding"/>
    <property type="evidence" value="ECO:0007669"/>
    <property type="project" value="UniProtKB-UniRule"/>
</dbReference>
<keyword evidence="13" id="KW-0963">Cytoplasm</keyword>
<dbReference type="EC" id="2.7.1.39" evidence="3 13"/>
<keyword evidence="7 13" id="KW-0791">Threonine biosynthesis</keyword>
<dbReference type="Proteomes" id="UP001321861">
    <property type="component" value="Chromosome"/>
</dbReference>
<evidence type="ECO:0000256" key="8">
    <source>
        <dbReference type="ARBA" id="ARBA00022741"/>
    </source>
</evidence>
<comment type="pathway">
    <text evidence="1 13">Amino-acid biosynthesis; L-threonine biosynthesis; L-threonine from L-aspartate: step 4/5.</text>
</comment>
<reference evidence="16 17" key="1">
    <citation type="journal article" date="2023" name="Microbiol. Spectr.">
        <title>Symbiosis of Carpenter Bees with Uncharacterized Lactic Acid Bacteria Showing NAD Auxotrophy.</title>
        <authorList>
            <person name="Kawasaki S."/>
            <person name="Ozawa K."/>
            <person name="Mori T."/>
            <person name="Yamamoto A."/>
            <person name="Ito M."/>
            <person name="Ohkuma M."/>
            <person name="Sakamoto M."/>
            <person name="Matsutani M."/>
        </authorList>
    </citation>
    <scope>NUCLEOTIDE SEQUENCE [LARGE SCALE GENOMIC DNA]</scope>
    <source>
        <strain evidence="16 17">XA3</strain>
    </source>
</reference>
<keyword evidence="6 13" id="KW-0808">Transferase</keyword>
<dbReference type="RefSeq" id="WP_317634643.1">
    <property type="nucleotide sequence ID" value="NZ_AP026802.1"/>
</dbReference>
<evidence type="ECO:0000256" key="7">
    <source>
        <dbReference type="ARBA" id="ARBA00022697"/>
    </source>
</evidence>
<protein>
    <recommendedName>
        <fullName evidence="4 13">Homoserine kinase</fullName>
        <shortName evidence="13">HK</shortName>
        <shortName evidence="13">HSK</shortName>
        <ecNumber evidence="3 13">2.7.1.39</ecNumber>
    </recommendedName>
</protein>
<dbReference type="InterPro" id="IPR020568">
    <property type="entry name" value="Ribosomal_Su5_D2-typ_SF"/>
</dbReference>
<evidence type="ECO:0000256" key="4">
    <source>
        <dbReference type="ARBA" id="ARBA00017858"/>
    </source>
</evidence>
<sequence>MYKIKVPACSSNLGPGFDTLGIALNLYLTVEIGEETDEWIVEHNNGRYIPTDHHNYIVKTALSVAPDLTPHHIIIHSDIPVARGLGSSSSALVAGIVLANLINKMELSNEEILKKAVAIEGHPDNVAPIVYGGLISAMYFHKREELICEKLPTPIWNALAFIPNRKLSTKVSRNALPEQIPFWNGIRTNSASIMLITALYNRDYRTAFRMMEMDLLHEPFRKELVPELDQIRKIAHTIGIHGTYLSGSGPTIVTYGTREKMTKLQSLINQDESFNGSTRILQVEPNGYSVTDTEEDDDFYFIKDLL</sequence>